<dbReference type="SUPFAM" id="SSF54909">
    <property type="entry name" value="Dimeric alpha+beta barrel"/>
    <property type="match status" value="1"/>
</dbReference>
<dbReference type="OrthoDB" id="9792392at2"/>
<proteinExistence type="predicted"/>
<evidence type="ECO:0000313" key="2">
    <source>
        <dbReference type="Proteomes" id="UP000298631"/>
    </source>
</evidence>
<protein>
    <submittedName>
        <fullName evidence="1">DUF1428 domain-containing protein</fullName>
    </submittedName>
</protein>
<dbReference type="AlphaFoldDB" id="A0A4P8EF71"/>
<dbReference type="RefSeq" id="WP_137193491.1">
    <property type="nucleotide sequence ID" value="NZ_CP039964.1"/>
</dbReference>
<dbReference type="PIRSF" id="PIRSF007028">
    <property type="entry name" value="UCP007028"/>
    <property type="match status" value="1"/>
</dbReference>
<dbReference type="Proteomes" id="UP000298631">
    <property type="component" value="Chromosome"/>
</dbReference>
<reference evidence="1 2" key="1">
    <citation type="submission" date="2019-05" db="EMBL/GenBank/DDBJ databases">
        <title>Pseudorhodobacter turbinis sp. nov., isolated from the gut of the Korean turban shell.</title>
        <authorList>
            <person name="Jeong Y.-S."/>
            <person name="Kang W.-R."/>
            <person name="Bae J.-W."/>
        </authorList>
    </citation>
    <scope>NUCLEOTIDE SEQUENCE [LARGE SCALE GENOMIC DNA]</scope>
    <source>
        <strain evidence="1 2">S12M18</strain>
    </source>
</reference>
<gene>
    <name evidence="1" type="ORF">EOK75_08225</name>
</gene>
<dbReference type="InterPro" id="IPR009874">
    <property type="entry name" value="DUF1428"/>
</dbReference>
<evidence type="ECO:0000313" key="1">
    <source>
        <dbReference type="EMBL" id="QCO55730.1"/>
    </source>
</evidence>
<keyword evidence="2" id="KW-1185">Reference proteome</keyword>
<dbReference type="Pfam" id="PF07237">
    <property type="entry name" value="DUF1428"/>
    <property type="match status" value="1"/>
</dbReference>
<dbReference type="KEGG" id="pseb:EOK75_08225"/>
<accession>A0A4P8EF71</accession>
<organism evidence="1 2">
    <name type="scientific">Pseudorhodobacter turbinis</name>
    <dbReference type="NCBI Taxonomy" id="2500533"/>
    <lineage>
        <taxon>Bacteria</taxon>
        <taxon>Pseudomonadati</taxon>
        <taxon>Pseudomonadota</taxon>
        <taxon>Alphaproteobacteria</taxon>
        <taxon>Rhodobacterales</taxon>
        <taxon>Paracoccaceae</taxon>
        <taxon>Pseudorhodobacter</taxon>
    </lineage>
</organism>
<dbReference type="Gene3D" id="3.30.70.100">
    <property type="match status" value="1"/>
</dbReference>
<dbReference type="InterPro" id="IPR011008">
    <property type="entry name" value="Dimeric_a/b-barrel"/>
</dbReference>
<sequence length="117" mass="12905">MTYIDAFVAPVPKSKLDEYFVIAAKMAPMWKAHGVLSVVETRPDDVPMGKVTSFPRAVQCGPGEVPVFGYMTYRDRAHRDAVMEAAMADPEIGKLMMEAPMDGKRMIFGGFTIETDA</sequence>
<dbReference type="EMBL" id="CP039964">
    <property type="protein sequence ID" value="QCO55730.1"/>
    <property type="molecule type" value="Genomic_DNA"/>
</dbReference>
<name>A0A4P8EF71_9RHOB</name>